<dbReference type="GO" id="GO:0035336">
    <property type="term" value="P:long-chain fatty-acyl-CoA metabolic process"/>
    <property type="evidence" value="ECO:0007669"/>
    <property type="project" value="TreeGrafter"/>
</dbReference>
<evidence type="ECO:0008006" key="2">
    <source>
        <dbReference type="Google" id="ProtNLM"/>
    </source>
</evidence>
<evidence type="ECO:0000313" key="1">
    <source>
        <dbReference type="EMBL" id="JAV67089.1"/>
    </source>
</evidence>
<reference evidence="1" key="1">
    <citation type="journal article" date="2016" name="Sci. Rep.">
        <title>Molecular characterization of firefly nuptial gifts: a multi-omics approach sheds light on postcopulatory sexual selection.</title>
        <authorList>
            <person name="Al-Wathiqui N."/>
            <person name="Fallon T.R."/>
            <person name="South A."/>
            <person name="Weng J.K."/>
            <person name="Lewis S.M."/>
        </authorList>
    </citation>
    <scope>NUCLEOTIDE SEQUENCE</scope>
</reference>
<dbReference type="EMBL" id="GEZM01068214">
    <property type="protein sequence ID" value="JAV67089.1"/>
    <property type="molecule type" value="Transcribed_RNA"/>
</dbReference>
<dbReference type="AlphaFoldDB" id="A0A1Y1L096"/>
<dbReference type="GO" id="GO:0080019">
    <property type="term" value="F:alcohol-forming very long-chain fatty acyl-CoA reductase activity"/>
    <property type="evidence" value="ECO:0007669"/>
    <property type="project" value="InterPro"/>
</dbReference>
<accession>A0A1Y1L096</accession>
<dbReference type="PANTHER" id="PTHR11011">
    <property type="entry name" value="MALE STERILITY PROTEIN 2-RELATED"/>
    <property type="match status" value="1"/>
</dbReference>
<dbReference type="InterPro" id="IPR026055">
    <property type="entry name" value="FAR"/>
</dbReference>
<dbReference type="SUPFAM" id="SSF51735">
    <property type="entry name" value="NAD(P)-binding Rossmann-fold domains"/>
    <property type="match status" value="1"/>
</dbReference>
<dbReference type="InterPro" id="IPR036291">
    <property type="entry name" value="NAD(P)-bd_dom_sf"/>
</dbReference>
<proteinExistence type="predicted"/>
<protein>
    <recommendedName>
        <fullName evidence="2">Fatty acyl-CoA reductase</fullName>
    </recommendedName>
</protein>
<name>A0A1Y1L096_PHOPY</name>
<dbReference type="GO" id="GO:0005777">
    <property type="term" value="C:peroxisome"/>
    <property type="evidence" value="ECO:0007669"/>
    <property type="project" value="TreeGrafter"/>
</dbReference>
<sequence length="122" mass="13702">MEFGRGALKSGICEPRFTADLIPVDVVANALLTAAWHTTIPSPRELNIYNCTSGDINQITWGKFVDHIKRHAVAYPSKYVTSYPNFTPRTNRTTHAIAHFFQHIIPAYLQDIALYITGGRPM</sequence>
<organism evidence="1">
    <name type="scientific">Photinus pyralis</name>
    <name type="common">Common eastern firefly</name>
    <name type="synonym">Lampyris pyralis</name>
    <dbReference type="NCBI Taxonomy" id="7054"/>
    <lineage>
        <taxon>Eukaryota</taxon>
        <taxon>Metazoa</taxon>
        <taxon>Ecdysozoa</taxon>
        <taxon>Arthropoda</taxon>
        <taxon>Hexapoda</taxon>
        <taxon>Insecta</taxon>
        <taxon>Pterygota</taxon>
        <taxon>Neoptera</taxon>
        <taxon>Endopterygota</taxon>
        <taxon>Coleoptera</taxon>
        <taxon>Polyphaga</taxon>
        <taxon>Elateriformia</taxon>
        <taxon>Elateroidea</taxon>
        <taxon>Lampyridae</taxon>
        <taxon>Lampyrinae</taxon>
        <taxon>Photinus</taxon>
    </lineage>
</organism>
<dbReference type="EMBL" id="GEZM01068213">
    <property type="protein sequence ID" value="JAV67091.1"/>
    <property type="molecule type" value="Transcribed_RNA"/>
</dbReference>
<dbReference type="PANTHER" id="PTHR11011:SF107">
    <property type="entry name" value="FATTY ACYL-COA REDUCTASE"/>
    <property type="match status" value="1"/>
</dbReference>
<dbReference type="Gene3D" id="3.40.50.720">
    <property type="entry name" value="NAD(P)-binding Rossmann-like Domain"/>
    <property type="match status" value="1"/>
</dbReference>